<reference evidence="2 3" key="1">
    <citation type="submission" date="2016-10" db="EMBL/GenBank/DDBJ databases">
        <authorList>
            <person name="de Groot N.N."/>
        </authorList>
    </citation>
    <scope>NUCLEOTIDE SEQUENCE [LARGE SCALE GENOMIC DNA]</scope>
    <source>
        <strain evidence="2">MBHS1</strain>
    </source>
</reference>
<accession>A0A1H6FFX3</accession>
<dbReference type="EMBL" id="FMSV02000557">
    <property type="protein sequence ID" value="SEH08978.1"/>
    <property type="molecule type" value="Genomic_DNA"/>
</dbReference>
<dbReference type="PANTHER" id="PTHR34301">
    <property type="entry name" value="DNA-BINDING PROTEIN-RELATED"/>
    <property type="match status" value="1"/>
</dbReference>
<keyword evidence="3" id="KW-1185">Reference proteome</keyword>
<dbReference type="SUPFAM" id="SSF52540">
    <property type="entry name" value="P-loop containing nucleoside triphosphate hydrolases"/>
    <property type="match status" value="1"/>
</dbReference>
<organism evidence="2 3">
    <name type="scientific">Candidatus Venteria ishoeyi</name>
    <dbReference type="NCBI Taxonomy" id="1899563"/>
    <lineage>
        <taxon>Bacteria</taxon>
        <taxon>Pseudomonadati</taxon>
        <taxon>Pseudomonadota</taxon>
        <taxon>Gammaproteobacteria</taxon>
        <taxon>Thiotrichales</taxon>
        <taxon>Thiotrichaceae</taxon>
        <taxon>Venteria</taxon>
    </lineage>
</organism>
<evidence type="ECO:0000313" key="2">
    <source>
        <dbReference type="EMBL" id="SEH08978.1"/>
    </source>
</evidence>
<gene>
    <name evidence="2" type="ORF">MBHS_04871</name>
</gene>
<evidence type="ECO:0000313" key="3">
    <source>
        <dbReference type="Proteomes" id="UP000236724"/>
    </source>
</evidence>
<feature type="domain" description="Novel STAND NTPase 1" evidence="1">
    <location>
        <begin position="24"/>
        <end position="142"/>
    </location>
</feature>
<sequence>MPLPVGAKAEAIVLPGNPYDYWNPVTATHFIGREQELMRAYQAIEEQHSISLVGDHLIGKSSFLNALENLYSGQGRKVVKLSGLGHESRSVQHFVEAITGISSENEADRAANVLAHWAAQNTQGQQAPLLLIDDAEGCFQRFPLRFFERLRGMLYKLVLVFASSQDLDLIKADNHPVETVSPLEARLEIIRLGLLDENAAAIIWQLGAGVMERQDEEILSLWAGRHPYYLKLFGANLWQARKKQIAIETVLDQVYDDTRRHLRQIWNSLTTTEQQILKNSLDGRAVKRRSLRLRGLVTDSGQLFGQVLREWLEQEL</sequence>
<dbReference type="PANTHER" id="PTHR34301:SF8">
    <property type="entry name" value="ATPASE DOMAIN-CONTAINING PROTEIN"/>
    <property type="match status" value="1"/>
</dbReference>
<dbReference type="Proteomes" id="UP000236724">
    <property type="component" value="Unassembled WGS sequence"/>
</dbReference>
<dbReference type="AlphaFoldDB" id="A0A1H6FFX3"/>
<name>A0A1H6FFX3_9GAMM</name>
<dbReference type="Pfam" id="PF20703">
    <property type="entry name" value="nSTAND1"/>
    <property type="match status" value="1"/>
</dbReference>
<dbReference type="RefSeq" id="WP_103922476.1">
    <property type="nucleotide sequence ID" value="NZ_FMSV02000557.1"/>
</dbReference>
<proteinExistence type="predicted"/>
<dbReference type="InterPro" id="IPR027417">
    <property type="entry name" value="P-loop_NTPase"/>
</dbReference>
<protein>
    <recommendedName>
        <fullName evidence="1">Novel STAND NTPase 1 domain-containing protein</fullName>
    </recommendedName>
</protein>
<evidence type="ECO:0000259" key="1">
    <source>
        <dbReference type="Pfam" id="PF20703"/>
    </source>
</evidence>
<dbReference type="InterPro" id="IPR049052">
    <property type="entry name" value="nSTAND1"/>
</dbReference>
<dbReference type="OrthoDB" id="525119at2"/>
<dbReference type="Gene3D" id="3.40.50.300">
    <property type="entry name" value="P-loop containing nucleotide triphosphate hydrolases"/>
    <property type="match status" value="1"/>
</dbReference>